<dbReference type="GO" id="GO:0005524">
    <property type="term" value="F:ATP binding"/>
    <property type="evidence" value="ECO:0007669"/>
    <property type="project" value="InterPro"/>
</dbReference>
<dbReference type="PROSITE" id="PS00108">
    <property type="entry name" value="PROTEIN_KINASE_ST"/>
    <property type="match status" value="1"/>
</dbReference>
<dbReference type="PRINTS" id="PR00109">
    <property type="entry name" value="TYRKINASE"/>
</dbReference>
<feature type="non-terminal residue" evidence="5">
    <location>
        <position position="1"/>
    </location>
</feature>
<dbReference type="InterPro" id="IPR000719">
    <property type="entry name" value="Prot_kinase_dom"/>
</dbReference>
<evidence type="ECO:0000313" key="5">
    <source>
        <dbReference type="EMBL" id="CAE6455111.1"/>
    </source>
</evidence>
<feature type="domain" description="Protein kinase" evidence="4">
    <location>
        <begin position="393"/>
        <end position="653"/>
    </location>
</feature>
<dbReference type="GO" id="GO:0004672">
    <property type="term" value="F:protein kinase activity"/>
    <property type="evidence" value="ECO:0007669"/>
    <property type="project" value="InterPro"/>
</dbReference>
<dbReference type="InterPro" id="IPR011009">
    <property type="entry name" value="Kinase-like_dom_sf"/>
</dbReference>
<keyword evidence="1 3" id="KW-0853">WD repeat</keyword>
<dbReference type="SMART" id="SM00320">
    <property type="entry name" value="WD40"/>
    <property type="match status" value="7"/>
</dbReference>
<dbReference type="Pfam" id="PF00400">
    <property type="entry name" value="WD40"/>
    <property type="match status" value="7"/>
</dbReference>
<dbReference type="InterPro" id="IPR001245">
    <property type="entry name" value="Ser-Thr/Tyr_kinase_cat_dom"/>
</dbReference>
<dbReference type="InterPro" id="IPR015943">
    <property type="entry name" value="WD40/YVTN_repeat-like_dom_sf"/>
</dbReference>
<feature type="repeat" description="WD" evidence="3">
    <location>
        <begin position="274"/>
        <end position="308"/>
    </location>
</feature>
<reference evidence="5" key="1">
    <citation type="submission" date="2021-01" db="EMBL/GenBank/DDBJ databases">
        <authorList>
            <person name="Kaushik A."/>
        </authorList>
    </citation>
    <scope>NUCLEOTIDE SEQUENCE</scope>
    <source>
        <strain evidence="5">AG4-RS23</strain>
    </source>
</reference>
<feature type="repeat" description="WD" evidence="3">
    <location>
        <begin position="188"/>
        <end position="229"/>
    </location>
</feature>
<dbReference type="Gene3D" id="1.10.510.10">
    <property type="entry name" value="Transferase(Phosphotransferase) domain 1"/>
    <property type="match status" value="1"/>
</dbReference>
<evidence type="ECO:0000256" key="1">
    <source>
        <dbReference type="ARBA" id="ARBA00022574"/>
    </source>
</evidence>
<dbReference type="Proteomes" id="UP000663861">
    <property type="component" value="Unassembled WGS sequence"/>
</dbReference>
<name>A0A8H3BG08_9AGAM</name>
<accession>A0A8H3BG08</accession>
<dbReference type="InterPro" id="IPR008271">
    <property type="entry name" value="Ser/Thr_kinase_AS"/>
</dbReference>
<dbReference type="SMART" id="SM00220">
    <property type="entry name" value="S_TKc"/>
    <property type="match status" value="1"/>
</dbReference>
<dbReference type="SUPFAM" id="SSF56112">
    <property type="entry name" value="Protein kinase-like (PK-like)"/>
    <property type="match status" value="1"/>
</dbReference>
<dbReference type="InterPro" id="IPR019775">
    <property type="entry name" value="WD40_repeat_CS"/>
</dbReference>
<dbReference type="PROSITE" id="PS50294">
    <property type="entry name" value="WD_REPEATS_REGION"/>
    <property type="match status" value="7"/>
</dbReference>
<dbReference type="CDD" id="cd00200">
    <property type="entry name" value="WD40"/>
    <property type="match status" value="1"/>
</dbReference>
<gene>
    <name evidence="5" type="ORF">RDB_LOCUS59854</name>
</gene>
<dbReference type="Gene3D" id="2.130.10.10">
    <property type="entry name" value="YVTN repeat-like/Quinoprotein amine dehydrogenase"/>
    <property type="match status" value="4"/>
</dbReference>
<dbReference type="InterPro" id="IPR001680">
    <property type="entry name" value="WD40_rpt"/>
</dbReference>
<evidence type="ECO:0000256" key="3">
    <source>
        <dbReference type="PROSITE-ProRule" id="PRU00221"/>
    </source>
</evidence>
<feature type="repeat" description="WD" evidence="3">
    <location>
        <begin position="145"/>
        <end position="186"/>
    </location>
</feature>
<feature type="repeat" description="WD" evidence="3">
    <location>
        <begin position="231"/>
        <end position="272"/>
    </location>
</feature>
<dbReference type="Pfam" id="PF07714">
    <property type="entry name" value="PK_Tyr_Ser-Thr"/>
    <property type="match status" value="1"/>
</dbReference>
<feature type="repeat" description="WD" evidence="3">
    <location>
        <begin position="102"/>
        <end position="143"/>
    </location>
</feature>
<protein>
    <recommendedName>
        <fullName evidence="4">Protein kinase domain-containing protein</fullName>
    </recommendedName>
</protein>
<dbReference type="PRINTS" id="PR00320">
    <property type="entry name" value="GPROTEINBRPT"/>
</dbReference>
<dbReference type="PANTHER" id="PTHR19879:SF9">
    <property type="entry name" value="TRANSCRIPTION INITIATION FACTOR TFIID SUBUNIT 5"/>
    <property type="match status" value="1"/>
</dbReference>
<organism evidence="5 6">
    <name type="scientific">Rhizoctonia solani</name>
    <dbReference type="NCBI Taxonomy" id="456999"/>
    <lineage>
        <taxon>Eukaryota</taxon>
        <taxon>Fungi</taxon>
        <taxon>Dikarya</taxon>
        <taxon>Basidiomycota</taxon>
        <taxon>Agaricomycotina</taxon>
        <taxon>Agaricomycetes</taxon>
        <taxon>Cantharellales</taxon>
        <taxon>Ceratobasidiaceae</taxon>
        <taxon>Rhizoctonia</taxon>
    </lineage>
</organism>
<feature type="repeat" description="WD" evidence="3">
    <location>
        <begin position="59"/>
        <end position="100"/>
    </location>
</feature>
<dbReference type="InterPro" id="IPR020472">
    <property type="entry name" value="WD40_PAC1"/>
</dbReference>
<feature type="repeat" description="WD" evidence="3">
    <location>
        <begin position="16"/>
        <end position="57"/>
    </location>
</feature>
<dbReference type="SUPFAM" id="SSF50978">
    <property type="entry name" value="WD40 repeat-like"/>
    <property type="match status" value="1"/>
</dbReference>
<comment type="caution">
    <text evidence="5">The sequence shown here is derived from an EMBL/GenBank/DDBJ whole genome shotgun (WGS) entry which is preliminary data.</text>
</comment>
<evidence type="ECO:0000259" key="4">
    <source>
        <dbReference type="PROSITE" id="PS50011"/>
    </source>
</evidence>
<dbReference type="InterPro" id="IPR036322">
    <property type="entry name" value="WD40_repeat_dom_sf"/>
</dbReference>
<evidence type="ECO:0000256" key="2">
    <source>
        <dbReference type="ARBA" id="ARBA00022737"/>
    </source>
</evidence>
<dbReference type="EMBL" id="CAJMWY010001006">
    <property type="protein sequence ID" value="CAE6455111.1"/>
    <property type="molecule type" value="Genomic_DNA"/>
</dbReference>
<dbReference type="PANTHER" id="PTHR19879">
    <property type="entry name" value="TRANSCRIPTION INITIATION FACTOR TFIID"/>
    <property type="match status" value="1"/>
</dbReference>
<dbReference type="AlphaFoldDB" id="A0A8H3BG08"/>
<dbReference type="PROSITE" id="PS50082">
    <property type="entry name" value="WD_REPEATS_2"/>
    <property type="match status" value="7"/>
</dbReference>
<sequence>MPGPNTTDTRPTPLVHKGHTHFVFSVAFAPDGNSLASGSSDDTVRTWDAYSPSAIGEPLTGHTSSVYSVSYSPLGDIIASGSRDKTIRLWDTSTRRQVGQPLKAHTDIVTSVAFSPDASLIASGSEDCTVRVWDVKTRQPVSGPFEGHAYGVRSVAFTPDSARIVSGSDDNTIRVWDVERGQPVVGPLEGHTNSVELVSLSPDGSEIISGSWDNTLRLWDTRSGAMIGQPFKGHTGGVYSVSFSPSGIYVASGSEDTTVRVWDVRTGRQVDEALEHHGGEVNSVAFSPSGSCIASGSDDKTVIIWDVSGRGFSDHNDPQIVAEEVSHPSETQALERVDSGVERKSHLGAKDDTTLADGDDQDLLVTHMSIQDMFHLLSDHGCIDLGSHMDPIQHSAVLMSGGGFGDIWKGELLDGTKVAIKVWRASLIEQCDYKMLKRATREIYLWSKMKHANVHELMGVVLFKGQSLGMVSEWMDNGNLHEYLRKHPDANRYQLCVQVASGVAYIHTFGMVHGDIKALNVLISSNGDAKLTDFGLSTMSESSLEFSATTSQAGSIRWVSPEQLLQGSARSMPSDVYALGMTLLEIFSGTMPYYPQCARDFQVLVAVQQGTLPTRPMNRIKEDMPGNRIWSLLVNCWDRQPDGRPSATQVVDS</sequence>
<dbReference type="PROSITE" id="PS50011">
    <property type="entry name" value="PROTEIN_KINASE_DOM"/>
    <property type="match status" value="1"/>
</dbReference>
<proteinExistence type="predicted"/>
<dbReference type="PROSITE" id="PS00678">
    <property type="entry name" value="WD_REPEATS_1"/>
    <property type="match status" value="6"/>
</dbReference>
<evidence type="ECO:0000313" key="6">
    <source>
        <dbReference type="Proteomes" id="UP000663861"/>
    </source>
</evidence>
<keyword evidence="2" id="KW-0677">Repeat</keyword>